<organism evidence="2 3">
    <name type="scientific">Microvirga tunisiensis</name>
    <dbReference type="NCBI Taxonomy" id="2108360"/>
    <lineage>
        <taxon>Bacteria</taxon>
        <taxon>Pseudomonadati</taxon>
        <taxon>Pseudomonadota</taxon>
        <taxon>Alphaproteobacteria</taxon>
        <taxon>Hyphomicrobiales</taxon>
        <taxon>Methylobacteriaceae</taxon>
        <taxon>Microvirga</taxon>
    </lineage>
</organism>
<evidence type="ECO:0000259" key="1">
    <source>
        <dbReference type="Pfam" id="PF13751"/>
    </source>
</evidence>
<dbReference type="Proteomes" id="UP000403266">
    <property type="component" value="Unassembled WGS sequence"/>
</dbReference>
<proteinExistence type="predicted"/>
<comment type="caution">
    <text evidence="2">The sequence shown here is derived from an EMBL/GenBank/DDBJ whole genome shotgun (WGS) entry which is preliminary data.</text>
</comment>
<accession>A0A5N7MVK1</accession>
<reference evidence="2 3" key="1">
    <citation type="journal article" date="2019" name="Syst. Appl. Microbiol.">
        <title>Microvirga tunisiensis sp. nov., a root nodule symbiotic bacterium isolated from Lupinus micranthus and L. luteus grown in Northern Tunisia.</title>
        <authorList>
            <person name="Msaddak A."/>
            <person name="Rejili M."/>
            <person name="Duran D."/>
            <person name="Mars M."/>
            <person name="Palacios J.M."/>
            <person name="Ruiz-Argueso T."/>
            <person name="Rey L."/>
            <person name="Imperial J."/>
        </authorList>
    </citation>
    <scope>NUCLEOTIDE SEQUENCE [LARGE SCALE GENOMIC DNA]</scope>
    <source>
        <strain evidence="2 3">Lmie10</strain>
    </source>
</reference>
<keyword evidence="3" id="KW-1185">Reference proteome</keyword>
<name>A0A5N7MVK1_9HYPH</name>
<sequence length="75" mass="8197">MTPTIKRELRCRSAIEPMVGHMKADGELGRNHLLGVASDAMNALLVAAGHNLRLILNRLKPFVAWLMAALMGSFV</sequence>
<protein>
    <recommendedName>
        <fullName evidence="1">Transposase DDE domain-containing protein</fullName>
    </recommendedName>
</protein>
<dbReference type="InterPro" id="IPR025668">
    <property type="entry name" value="Tnp_DDE_dom"/>
</dbReference>
<dbReference type="PANTHER" id="PTHR33803:SF3">
    <property type="entry name" value="BLL1974 PROTEIN"/>
    <property type="match status" value="1"/>
</dbReference>
<dbReference type="AlphaFoldDB" id="A0A5N7MVK1"/>
<dbReference type="EMBL" id="VOSK01000516">
    <property type="protein sequence ID" value="MPR31023.1"/>
    <property type="molecule type" value="Genomic_DNA"/>
</dbReference>
<feature type="domain" description="Transposase DDE" evidence="1">
    <location>
        <begin position="4"/>
        <end position="53"/>
    </location>
</feature>
<dbReference type="Pfam" id="PF13751">
    <property type="entry name" value="DDE_Tnp_1_6"/>
    <property type="match status" value="1"/>
</dbReference>
<evidence type="ECO:0000313" key="2">
    <source>
        <dbReference type="EMBL" id="MPR31023.1"/>
    </source>
</evidence>
<dbReference type="OrthoDB" id="7169055at2"/>
<dbReference type="PANTHER" id="PTHR33803">
    <property type="entry name" value="IS1478 TRANSPOSASE"/>
    <property type="match status" value="1"/>
</dbReference>
<gene>
    <name evidence="2" type="ORF">FS320_40450</name>
</gene>
<evidence type="ECO:0000313" key="3">
    <source>
        <dbReference type="Proteomes" id="UP000403266"/>
    </source>
</evidence>